<dbReference type="InterPro" id="IPR047057">
    <property type="entry name" value="MerR_fam"/>
</dbReference>
<protein>
    <submittedName>
        <fullName evidence="3">MerR family transcriptional regulator domain protein</fullName>
    </submittedName>
</protein>
<proteinExistence type="predicted"/>
<gene>
    <name evidence="3" type="ORF">Megvenef_01115</name>
</gene>
<reference evidence="3 4" key="1">
    <citation type="submission" date="2023-03" db="EMBL/GenBank/DDBJ databases">
        <title>Host association and intracellularity evolved multiple times independently in the Rickettsiales.</title>
        <authorList>
            <person name="Castelli M."/>
            <person name="Nardi T."/>
            <person name="Gammuto L."/>
            <person name="Bellinzona G."/>
            <person name="Sabaneyeva E."/>
            <person name="Potekhin A."/>
            <person name="Serra V."/>
            <person name="Petroni G."/>
            <person name="Sassera D."/>
        </authorList>
    </citation>
    <scope>NUCLEOTIDE SEQUENCE [LARGE SCALE GENOMIC DNA]</scope>
    <source>
        <strain evidence="3 4">Sr 2-6</strain>
    </source>
</reference>
<dbReference type="PANTHER" id="PTHR30204:SF96">
    <property type="entry name" value="CHROMOSOME-ANCHORING PROTEIN RACA"/>
    <property type="match status" value="1"/>
</dbReference>
<dbReference type="RefSeq" id="WP_322777044.1">
    <property type="nucleotide sequence ID" value="NZ_JARJFB010000087.1"/>
</dbReference>
<dbReference type="EMBL" id="JARJFB010000087">
    <property type="protein sequence ID" value="MEA0971142.1"/>
    <property type="molecule type" value="Genomic_DNA"/>
</dbReference>
<dbReference type="Pfam" id="PF13411">
    <property type="entry name" value="MerR_1"/>
    <property type="match status" value="1"/>
</dbReference>
<feature type="domain" description="HTH merR-type" evidence="2">
    <location>
        <begin position="3"/>
        <end position="72"/>
    </location>
</feature>
<dbReference type="CDD" id="cd01106">
    <property type="entry name" value="HTH_TipAL-Mta"/>
    <property type="match status" value="1"/>
</dbReference>
<dbReference type="InterPro" id="IPR009061">
    <property type="entry name" value="DNA-bd_dom_put_sf"/>
</dbReference>
<evidence type="ECO:0000313" key="3">
    <source>
        <dbReference type="EMBL" id="MEA0971142.1"/>
    </source>
</evidence>
<dbReference type="SUPFAM" id="SSF46955">
    <property type="entry name" value="Putative DNA-binding domain"/>
    <property type="match status" value="1"/>
</dbReference>
<dbReference type="PROSITE" id="PS50937">
    <property type="entry name" value="HTH_MERR_2"/>
    <property type="match status" value="1"/>
</dbReference>
<dbReference type="SMART" id="SM00422">
    <property type="entry name" value="HTH_MERR"/>
    <property type="match status" value="1"/>
</dbReference>
<keyword evidence="1" id="KW-0238">DNA-binding</keyword>
<accession>A0ABU5ND97</accession>
<dbReference type="Proteomes" id="UP001291687">
    <property type="component" value="Unassembled WGS sequence"/>
</dbReference>
<dbReference type="PANTHER" id="PTHR30204">
    <property type="entry name" value="REDOX-CYCLING DRUG-SENSING TRANSCRIPTIONAL ACTIVATOR SOXR"/>
    <property type="match status" value="1"/>
</dbReference>
<evidence type="ECO:0000313" key="4">
    <source>
        <dbReference type="Proteomes" id="UP001291687"/>
    </source>
</evidence>
<keyword evidence="4" id="KW-1185">Reference proteome</keyword>
<comment type="caution">
    <text evidence="3">The sequence shown here is derived from an EMBL/GenBank/DDBJ whole genome shotgun (WGS) entry which is preliminary data.</text>
</comment>
<sequence length="324" mass="37371">MTHWYVKTLSKLTGVSVQTLHHYDRIDLLKPSLRLSNGYRVYSEKDLLQLQQIIALKFFGFELLKIKALLTSNAGAFEHFSVQAQFLEQKGNSLLDASKALKSIISNVGDDKSIPWETIIKLIEVYRMTQQLEHSWVKEIFTPEELKQYAAFEIEWKTNSTPEKKAEFEKNWANLVSEISNNLDNDPKSAIGIDIGEKCMLWVNQVYGKKYAHLRTKKFEKGFGEGRGLKEVGLTPEIVSWMDKAMDAYWRGRIYGILNKVGSGVSDEAIFKLWNEVLDDMYGEDNARKKEIYDLALADEKVSEKAKEWLRTLRDLVIINNHLL</sequence>
<name>A0ABU5ND97_9RICK</name>
<dbReference type="InterPro" id="IPR000551">
    <property type="entry name" value="MerR-type_HTH_dom"/>
</dbReference>
<organism evidence="3 4">
    <name type="scientific">Candidatus Megaera venefica</name>
    <dbReference type="NCBI Taxonomy" id="2055910"/>
    <lineage>
        <taxon>Bacteria</taxon>
        <taxon>Pseudomonadati</taxon>
        <taxon>Pseudomonadota</taxon>
        <taxon>Alphaproteobacteria</taxon>
        <taxon>Rickettsiales</taxon>
        <taxon>Rickettsiaceae</taxon>
        <taxon>Candidatus Megaera</taxon>
    </lineage>
</organism>
<dbReference type="Gene3D" id="1.10.1660.10">
    <property type="match status" value="1"/>
</dbReference>
<evidence type="ECO:0000259" key="2">
    <source>
        <dbReference type="PROSITE" id="PS50937"/>
    </source>
</evidence>
<evidence type="ECO:0000256" key="1">
    <source>
        <dbReference type="ARBA" id="ARBA00023125"/>
    </source>
</evidence>